<dbReference type="InterPro" id="IPR023753">
    <property type="entry name" value="FAD/NAD-binding_dom"/>
</dbReference>
<dbReference type="InterPro" id="IPR050097">
    <property type="entry name" value="Ferredoxin-NADP_redctase_2"/>
</dbReference>
<gene>
    <name evidence="7" type="ORF">IAB07_05475</name>
</gene>
<dbReference type="GO" id="GO:0016668">
    <property type="term" value="F:oxidoreductase activity, acting on a sulfur group of donors, NAD(P) as acceptor"/>
    <property type="evidence" value="ECO:0007669"/>
    <property type="project" value="UniProtKB-ARBA"/>
</dbReference>
<name>A0A9D1MN66_9FIRM</name>
<evidence type="ECO:0000256" key="5">
    <source>
        <dbReference type="ARBA" id="ARBA00023284"/>
    </source>
</evidence>
<evidence type="ECO:0000313" key="8">
    <source>
        <dbReference type="Proteomes" id="UP000824145"/>
    </source>
</evidence>
<keyword evidence="3" id="KW-0560">Oxidoreductase</keyword>
<dbReference type="AlphaFoldDB" id="A0A9D1MN66"/>
<dbReference type="Pfam" id="PF07992">
    <property type="entry name" value="Pyr_redox_2"/>
    <property type="match status" value="1"/>
</dbReference>
<evidence type="ECO:0000256" key="1">
    <source>
        <dbReference type="ARBA" id="ARBA00022630"/>
    </source>
</evidence>
<keyword evidence="4" id="KW-1015">Disulfide bond</keyword>
<accession>A0A9D1MN66</accession>
<dbReference type="PRINTS" id="PR00368">
    <property type="entry name" value="FADPNR"/>
</dbReference>
<dbReference type="PROSITE" id="PS00573">
    <property type="entry name" value="PYRIDINE_REDOX_2"/>
    <property type="match status" value="1"/>
</dbReference>
<feature type="non-terminal residue" evidence="7">
    <location>
        <position position="1"/>
    </location>
</feature>
<dbReference type="EMBL" id="DVNJ01000030">
    <property type="protein sequence ID" value="HIU63196.1"/>
    <property type="molecule type" value="Genomic_DNA"/>
</dbReference>
<dbReference type="SUPFAM" id="SSF51905">
    <property type="entry name" value="FAD/NAD(P)-binding domain"/>
    <property type="match status" value="1"/>
</dbReference>
<reference evidence="7" key="2">
    <citation type="journal article" date="2021" name="PeerJ">
        <title>Extensive microbial diversity within the chicken gut microbiome revealed by metagenomics and culture.</title>
        <authorList>
            <person name="Gilroy R."/>
            <person name="Ravi A."/>
            <person name="Getino M."/>
            <person name="Pursley I."/>
            <person name="Horton D.L."/>
            <person name="Alikhan N.F."/>
            <person name="Baker D."/>
            <person name="Gharbi K."/>
            <person name="Hall N."/>
            <person name="Watson M."/>
            <person name="Adriaenssens E.M."/>
            <person name="Foster-Nyarko E."/>
            <person name="Jarju S."/>
            <person name="Secka A."/>
            <person name="Antonio M."/>
            <person name="Oren A."/>
            <person name="Chaudhuri R.R."/>
            <person name="La Ragione R."/>
            <person name="Hildebrand F."/>
            <person name="Pallen M.J."/>
        </authorList>
    </citation>
    <scope>NUCLEOTIDE SEQUENCE</scope>
    <source>
        <strain evidence="7">9366</strain>
    </source>
</reference>
<evidence type="ECO:0000256" key="2">
    <source>
        <dbReference type="ARBA" id="ARBA00022827"/>
    </source>
</evidence>
<dbReference type="Gene3D" id="3.50.50.60">
    <property type="entry name" value="FAD/NAD(P)-binding domain"/>
    <property type="match status" value="2"/>
</dbReference>
<keyword evidence="2" id="KW-0274">FAD</keyword>
<dbReference type="PANTHER" id="PTHR48105">
    <property type="entry name" value="THIOREDOXIN REDUCTASE 1-RELATED-RELATED"/>
    <property type="match status" value="1"/>
</dbReference>
<dbReference type="PRINTS" id="PR00469">
    <property type="entry name" value="PNDRDTASEII"/>
</dbReference>
<sequence length="256" mass="27209">MVSAHEIDNYPAAGKISGFDLAEKMFAQTAEAGAEFIGEEVTALKEGSPLVLTTPQGEYRAHAAIIATGTVRSRLNIPGEERLGGRGVSWCATCDGAFYRGKDVAVIGGGNSALSEALYLSSLCNKVHLIHRRDKYRAESSLAEKVRAAGNIAEHLCALPVSIDGEEKVTSLTIEQKGKKISLEVDAVFISIGGRPEQKLIAGAEKDENGYVKTDEKMRTSIPRVYAAGDNNSKQVRQIVTACSDGAIAALNAAEE</sequence>
<evidence type="ECO:0000256" key="4">
    <source>
        <dbReference type="ARBA" id="ARBA00023157"/>
    </source>
</evidence>
<dbReference type="Proteomes" id="UP000824145">
    <property type="component" value="Unassembled WGS sequence"/>
</dbReference>
<proteinExistence type="predicted"/>
<organism evidence="7 8">
    <name type="scientific">Candidatus Caccalectryoclostridium excrementigallinarum</name>
    <dbReference type="NCBI Taxonomy" id="2840710"/>
    <lineage>
        <taxon>Bacteria</taxon>
        <taxon>Bacillati</taxon>
        <taxon>Bacillota</taxon>
        <taxon>Clostridia</taxon>
        <taxon>Christensenellales</taxon>
        <taxon>Christensenellaceae</taxon>
        <taxon>Christensenellaceae incertae sedis</taxon>
        <taxon>Candidatus Caccalectryoclostridium</taxon>
    </lineage>
</organism>
<dbReference type="InterPro" id="IPR008255">
    <property type="entry name" value="Pyr_nucl-diS_OxRdtase_2_AS"/>
</dbReference>
<reference evidence="7" key="1">
    <citation type="submission" date="2020-10" db="EMBL/GenBank/DDBJ databases">
        <authorList>
            <person name="Gilroy R."/>
        </authorList>
    </citation>
    <scope>NUCLEOTIDE SEQUENCE</scope>
    <source>
        <strain evidence="7">9366</strain>
    </source>
</reference>
<dbReference type="InterPro" id="IPR036188">
    <property type="entry name" value="FAD/NAD-bd_sf"/>
</dbReference>
<evidence type="ECO:0000256" key="3">
    <source>
        <dbReference type="ARBA" id="ARBA00023002"/>
    </source>
</evidence>
<keyword evidence="5" id="KW-0676">Redox-active center</keyword>
<evidence type="ECO:0000259" key="6">
    <source>
        <dbReference type="Pfam" id="PF07992"/>
    </source>
</evidence>
<keyword evidence="1" id="KW-0285">Flavoprotein</keyword>
<protein>
    <submittedName>
        <fullName evidence="7">FAD-dependent oxidoreductase</fullName>
    </submittedName>
</protein>
<comment type="caution">
    <text evidence="7">The sequence shown here is derived from an EMBL/GenBank/DDBJ whole genome shotgun (WGS) entry which is preliminary data.</text>
</comment>
<feature type="domain" description="FAD/NAD(P)-binding" evidence="6">
    <location>
        <begin position="31"/>
        <end position="246"/>
    </location>
</feature>
<evidence type="ECO:0000313" key="7">
    <source>
        <dbReference type="EMBL" id="HIU63196.1"/>
    </source>
</evidence>